<sequence>VGTEASTSQLALPHCQPKSATRSGQQLSAAPHQSQTLPQSDITPPQPLLALGAPPAL</sequence>
<name>A0A813DB87_POLGL</name>
<proteinExistence type="predicted"/>
<evidence type="ECO:0000256" key="1">
    <source>
        <dbReference type="SAM" id="MobiDB-lite"/>
    </source>
</evidence>
<keyword evidence="3" id="KW-1185">Reference proteome</keyword>
<evidence type="ECO:0000313" key="2">
    <source>
        <dbReference type="EMBL" id="CAE8582880.1"/>
    </source>
</evidence>
<dbReference type="Proteomes" id="UP000654075">
    <property type="component" value="Unassembled WGS sequence"/>
</dbReference>
<dbReference type="AlphaFoldDB" id="A0A813DB87"/>
<feature type="compositionally biased region" description="Low complexity" evidence="1">
    <location>
        <begin position="48"/>
        <end position="57"/>
    </location>
</feature>
<organism evidence="2 3">
    <name type="scientific">Polarella glacialis</name>
    <name type="common">Dinoflagellate</name>
    <dbReference type="NCBI Taxonomy" id="89957"/>
    <lineage>
        <taxon>Eukaryota</taxon>
        <taxon>Sar</taxon>
        <taxon>Alveolata</taxon>
        <taxon>Dinophyceae</taxon>
        <taxon>Suessiales</taxon>
        <taxon>Suessiaceae</taxon>
        <taxon>Polarella</taxon>
    </lineage>
</organism>
<reference evidence="2" key="1">
    <citation type="submission" date="2021-02" db="EMBL/GenBank/DDBJ databases">
        <authorList>
            <person name="Dougan E. K."/>
            <person name="Rhodes N."/>
            <person name="Thang M."/>
            <person name="Chan C."/>
        </authorList>
    </citation>
    <scope>NUCLEOTIDE SEQUENCE</scope>
</reference>
<feature type="compositionally biased region" description="Polar residues" evidence="1">
    <location>
        <begin position="1"/>
        <end position="10"/>
    </location>
</feature>
<feature type="region of interest" description="Disordered" evidence="1">
    <location>
        <begin position="1"/>
        <end position="57"/>
    </location>
</feature>
<comment type="caution">
    <text evidence="2">The sequence shown here is derived from an EMBL/GenBank/DDBJ whole genome shotgun (WGS) entry which is preliminary data.</text>
</comment>
<feature type="non-terminal residue" evidence="2">
    <location>
        <position position="1"/>
    </location>
</feature>
<dbReference type="EMBL" id="CAJNNV010000522">
    <property type="protein sequence ID" value="CAE8582880.1"/>
    <property type="molecule type" value="Genomic_DNA"/>
</dbReference>
<protein>
    <submittedName>
        <fullName evidence="2">Uncharacterized protein</fullName>
    </submittedName>
</protein>
<feature type="compositionally biased region" description="Polar residues" evidence="1">
    <location>
        <begin position="18"/>
        <end position="43"/>
    </location>
</feature>
<gene>
    <name evidence="2" type="ORF">PGLA1383_LOCUS1873</name>
</gene>
<evidence type="ECO:0000313" key="3">
    <source>
        <dbReference type="Proteomes" id="UP000654075"/>
    </source>
</evidence>
<feature type="non-terminal residue" evidence="2">
    <location>
        <position position="57"/>
    </location>
</feature>
<accession>A0A813DB87</accession>